<dbReference type="OrthoDB" id="652877at2"/>
<dbReference type="Proteomes" id="UP000320055">
    <property type="component" value="Unassembled WGS sequence"/>
</dbReference>
<keyword evidence="2" id="KW-1185">Reference proteome</keyword>
<dbReference type="EMBL" id="CAACVJ010000001">
    <property type="protein sequence ID" value="VEP11227.1"/>
    <property type="molecule type" value="Genomic_DNA"/>
</dbReference>
<sequence>MGRRASFVIRENGKDRFLVDRYAGGDVVSSLLHGLDSAMNMIDWGSDVISIMDEVWGEAGVILDYDAQVLLFWGSDYLMSETPLIPYLLDLMKTTRWVGWDVRWAKWGMLSMAEYLGKPRSSVCKPFQLSTEELSSEERRKNRLDRWLKGENYYNELGTIITHRNLKGEFLDYTTVNFIDDTLRLGKDIFLILQNKETSPLPREIYFDDSTHVNNYVYINKCLYIDEIDRTIHVFWGYPLSNNCLFYELHRYWLDWQIKWQYKGYAGHLKLTKRENNDLLVSREEAINNLLKIFSDPLIRGINSKHDQNDSVNVEHIREWEKDLESLEKIKQEYLMKNKMS</sequence>
<dbReference type="AlphaFoldDB" id="A0A563VIS5"/>
<evidence type="ECO:0000313" key="2">
    <source>
        <dbReference type="Proteomes" id="UP000320055"/>
    </source>
</evidence>
<protein>
    <submittedName>
        <fullName evidence="1">Uncharacterized protein</fullName>
    </submittedName>
</protein>
<proteinExistence type="predicted"/>
<accession>A0A563VIS5</accession>
<dbReference type="RefSeq" id="WP_144862879.1">
    <property type="nucleotide sequence ID" value="NZ_LR213766.1"/>
</dbReference>
<reference evidence="1 2" key="1">
    <citation type="submission" date="2019-01" db="EMBL/GenBank/DDBJ databases">
        <authorList>
            <person name="Brito A."/>
        </authorList>
    </citation>
    <scope>NUCLEOTIDE SEQUENCE [LARGE SCALE GENOMIC DNA]</scope>
    <source>
        <strain evidence="1">1</strain>
    </source>
</reference>
<evidence type="ECO:0000313" key="1">
    <source>
        <dbReference type="EMBL" id="VEP11227.1"/>
    </source>
</evidence>
<name>A0A563VIS5_9CYAN</name>
<organism evidence="1 2">
    <name type="scientific">Hyella patelloides LEGE 07179</name>
    <dbReference type="NCBI Taxonomy" id="945734"/>
    <lineage>
        <taxon>Bacteria</taxon>
        <taxon>Bacillati</taxon>
        <taxon>Cyanobacteriota</taxon>
        <taxon>Cyanophyceae</taxon>
        <taxon>Pleurocapsales</taxon>
        <taxon>Hyellaceae</taxon>
        <taxon>Hyella</taxon>
    </lineage>
</organism>
<gene>
    <name evidence="1" type="ORF">H1P_10012</name>
</gene>